<gene>
    <name evidence="1" type="ORF">O6P43_032422</name>
</gene>
<reference evidence="1" key="1">
    <citation type="journal article" date="2023" name="Science">
        <title>Elucidation of the pathway for biosynthesis of saponin adjuvants from the soapbark tree.</title>
        <authorList>
            <person name="Reed J."/>
            <person name="Orme A."/>
            <person name="El-Demerdash A."/>
            <person name="Owen C."/>
            <person name="Martin L.B.B."/>
            <person name="Misra R.C."/>
            <person name="Kikuchi S."/>
            <person name="Rejzek M."/>
            <person name="Martin A.C."/>
            <person name="Harkess A."/>
            <person name="Leebens-Mack J."/>
            <person name="Louveau T."/>
            <person name="Stephenson M.J."/>
            <person name="Osbourn A."/>
        </authorList>
    </citation>
    <scope>NUCLEOTIDE SEQUENCE</scope>
    <source>
        <strain evidence="1">S10</strain>
    </source>
</reference>
<dbReference type="AlphaFoldDB" id="A0AAD7KMW8"/>
<evidence type="ECO:0000313" key="2">
    <source>
        <dbReference type="Proteomes" id="UP001163823"/>
    </source>
</evidence>
<accession>A0AAD7KMW8</accession>
<name>A0AAD7KMW8_QUISA</name>
<organism evidence="1 2">
    <name type="scientific">Quillaja saponaria</name>
    <name type="common">Soap bark tree</name>
    <dbReference type="NCBI Taxonomy" id="32244"/>
    <lineage>
        <taxon>Eukaryota</taxon>
        <taxon>Viridiplantae</taxon>
        <taxon>Streptophyta</taxon>
        <taxon>Embryophyta</taxon>
        <taxon>Tracheophyta</taxon>
        <taxon>Spermatophyta</taxon>
        <taxon>Magnoliopsida</taxon>
        <taxon>eudicotyledons</taxon>
        <taxon>Gunneridae</taxon>
        <taxon>Pentapetalae</taxon>
        <taxon>rosids</taxon>
        <taxon>fabids</taxon>
        <taxon>Fabales</taxon>
        <taxon>Quillajaceae</taxon>
        <taxon>Quillaja</taxon>
    </lineage>
</organism>
<dbReference type="KEGG" id="qsa:O6P43_032422"/>
<keyword evidence="2" id="KW-1185">Reference proteome</keyword>
<evidence type="ECO:0000313" key="1">
    <source>
        <dbReference type="EMBL" id="KAJ7942798.1"/>
    </source>
</evidence>
<comment type="caution">
    <text evidence="1">The sequence shown here is derived from an EMBL/GenBank/DDBJ whole genome shotgun (WGS) entry which is preliminary data.</text>
</comment>
<protein>
    <submittedName>
        <fullName evidence="1">Uncharacterized protein</fullName>
    </submittedName>
</protein>
<dbReference type="Proteomes" id="UP001163823">
    <property type="component" value="Chromosome 14"/>
</dbReference>
<proteinExistence type="predicted"/>
<dbReference type="EMBL" id="JARAOO010000014">
    <property type="protein sequence ID" value="KAJ7942798.1"/>
    <property type="molecule type" value="Genomic_DNA"/>
</dbReference>
<sequence>MFHTQFESVEKDQQENLFEEARITRKLEELNKELALIQAEIAYLQPQLKSISTKLKNNTNVRIDLYNRSTSLDSKIVYLVQKKALLESDLSAREASLVEA</sequence>